<dbReference type="InterPro" id="IPR025748">
    <property type="entry name" value="PrcB_C_dom"/>
</dbReference>
<evidence type="ECO:0000313" key="3">
    <source>
        <dbReference type="Proteomes" id="UP000184476"/>
    </source>
</evidence>
<sequence>MSLHQPKNYNYRLIPHVEHRSLPSAVLEWMQEKKTQQGQHRFQLPNLEYLLIALGERPNPGYKLEIMRQEETEDGTIIYVKESHPQKGMVFPQIVISPYLLLEIYQPVMVEWLEQE</sequence>
<name>A0A1M4TP99_9BACL</name>
<dbReference type="Proteomes" id="UP000184476">
    <property type="component" value="Unassembled WGS sequence"/>
</dbReference>
<dbReference type="AlphaFoldDB" id="A0A1M4TP99"/>
<keyword evidence="3" id="KW-1185">Reference proteome</keyword>
<evidence type="ECO:0000259" key="1">
    <source>
        <dbReference type="Pfam" id="PF14343"/>
    </source>
</evidence>
<dbReference type="STRING" id="112248.SAMN05444392_101561"/>
<gene>
    <name evidence="2" type="ORF">SAMN05444392_101561</name>
</gene>
<evidence type="ECO:0000313" key="2">
    <source>
        <dbReference type="EMBL" id="SHE46117.1"/>
    </source>
</evidence>
<dbReference type="EMBL" id="FQVL01000001">
    <property type="protein sequence ID" value="SHE46117.1"/>
    <property type="molecule type" value="Genomic_DNA"/>
</dbReference>
<protein>
    <submittedName>
        <fullName evidence="2">PrcB C-terminal</fullName>
    </submittedName>
</protein>
<proteinExistence type="predicted"/>
<feature type="domain" description="PrcB C-terminal" evidence="1">
    <location>
        <begin position="49"/>
        <end position="104"/>
    </location>
</feature>
<accession>A0A1M4TP99</accession>
<organism evidence="2 3">
    <name type="scientific">Seinonella peptonophila</name>
    <dbReference type="NCBI Taxonomy" id="112248"/>
    <lineage>
        <taxon>Bacteria</taxon>
        <taxon>Bacillati</taxon>
        <taxon>Bacillota</taxon>
        <taxon>Bacilli</taxon>
        <taxon>Bacillales</taxon>
        <taxon>Thermoactinomycetaceae</taxon>
        <taxon>Seinonella</taxon>
    </lineage>
</organism>
<reference evidence="2 3" key="1">
    <citation type="submission" date="2016-11" db="EMBL/GenBank/DDBJ databases">
        <authorList>
            <person name="Jaros S."/>
            <person name="Januszkiewicz K."/>
            <person name="Wedrychowicz H."/>
        </authorList>
    </citation>
    <scope>NUCLEOTIDE SEQUENCE [LARGE SCALE GENOMIC DNA]</scope>
    <source>
        <strain evidence="2 3">DSM 44666</strain>
    </source>
</reference>
<dbReference type="OrthoDB" id="2081723at2"/>
<dbReference type="RefSeq" id="WP_073151531.1">
    <property type="nucleotide sequence ID" value="NZ_FQVL01000001.1"/>
</dbReference>
<dbReference type="Pfam" id="PF14343">
    <property type="entry name" value="PrcB_C"/>
    <property type="match status" value="1"/>
</dbReference>